<dbReference type="EMBL" id="FNXT01001192">
    <property type="protein sequence ID" value="SZX73438.1"/>
    <property type="molecule type" value="Genomic_DNA"/>
</dbReference>
<keyword evidence="3" id="KW-1185">Reference proteome</keyword>
<reference evidence="1 3" key="1">
    <citation type="submission" date="2016-10" db="EMBL/GenBank/DDBJ databases">
        <authorList>
            <person name="Cai Z."/>
        </authorList>
    </citation>
    <scope>NUCLEOTIDE SEQUENCE [LARGE SCALE GENOMIC DNA]</scope>
</reference>
<dbReference type="EMBL" id="FNXT01001050">
    <property type="protein sequence ID" value="SZX71433.1"/>
    <property type="molecule type" value="Genomic_DNA"/>
</dbReference>
<dbReference type="AlphaFoldDB" id="A0A383W2P3"/>
<dbReference type="Proteomes" id="UP000256970">
    <property type="component" value="Unassembled WGS sequence"/>
</dbReference>
<evidence type="ECO:0000313" key="2">
    <source>
        <dbReference type="EMBL" id="SZX73438.1"/>
    </source>
</evidence>
<organism evidence="1 3">
    <name type="scientific">Tetradesmus obliquus</name>
    <name type="common">Green alga</name>
    <name type="synonym">Acutodesmus obliquus</name>
    <dbReference type="NCBI Taxonomy" id="3088"/>
    <lineage>
        <taxon>Eukaryota</taxon>
        <taxon>Viridiplantae</taxon>
        <taxon>Chlorophyta</taxon>
        <taxon>core chlorophytes</taxon>
        <taxon>Chlorophyceae</taxon>
        <taxon>CS clade</taxon>
        <taxon>Sphaeropleales</taxon>
        <taxon>Scenedesmaceae</taxon>
        <taxon>Tetradesmus</taxon>
    </lineage>
</organism>
<sequence length="113" mass="12098">MELGVAAMHLERHPQDEAQEAAERALLALSIAIDHPALSTDPQVLCAAAQACKDWREAVQLCGVCNTAVVFDAAAGPAAQLQELAAQARRTDKELDSQRIACRLVRCMSNQGC</sequence>
<gene>
    <name evidence="1" type="ORF">BQ4739_LOCUS11581</name>
    <name evidence="2" type="ORF">BQ4739_LOCUS13712</name>
</gene>
<evidence type="ECO:0000313" key="1">
    <source>
        <dbReference type="EMBL" id="SZX71433.1"/>
    </source>
</evidence>
<evidence type="ECO:0000313" key="3">
    <source>
        <dbReference type="Proteomes" id="UP000256970"/>
    </source>
</evidence>
<proteinExistence type="predicted"/>
<protein>
    <submittedName>
        <fullName evidence="1">Uncharacterized protein</fullName>
    </submittedName>
</protein>
<name>A0A383W2P3_TETOB</name>
<accession>A0A383W2P3</accession>